<sequence>MQVLFDDVKMGQILGQNGFWGTIWGIQMSVFGRICPKAESAMILKIMQNVEFAKLFFCMP</sequence>
<dbReference type="AlphaFoldDB" id="A0A7H5A4N5"/>
<accession>A0A7H5A4N5</accession>
<evidence type="ECO:0000313" key="1">
    <source>
        <dbReference type="EMBL" id="EWF84115.1"/>
    </source>
</evidence>
<name>A0A7H5A4N5_9ENTR</name>
<reference evidence="1 2" key="1">
    <citation type="submission" date="2014-01" db="EMBL/GenBank/DDBJ databases">
        <title>The Genome Sequence of Klebsiella oxytoca MGH 27.</title>
        <authorList>
            <consortium name="The Broad Institute Genomics Platform"/>
            <consortium name="The Broad Institute Genome Sequencing Center for Infectious Disease"/>
            <person name="Murphy C."/>
            <person name="Cosimi L."/>
            <person name="Cerqueira G."/>
            <person name="Feldgarden M."/>
            <person name="Earl A."/>
            <person name="Hung D."/>
            <person name="Onderdonk A.B."/>
            <person name="Ferraro M.J."/>
            <person name="Hooper D."/>
            <person name="Dekker J."/>
            <person name="O'Brien T."/>
            <person name="Huang S."/>
            <person name="Quan V."/>
            <person name="Ernst C."/>
            <person name="Delaney M."/>
            <person name="DuBois A."/>
            <person name="Kim D.S."/>
            <person name="Young S.K."/>
            <person name="Zeng Q."/>
            <person name="Gargeya S."/>
            <person name="Fitzgerald M."/>
            <person name="Abouelleil A."/>
            <person name="Alvarado L."/>
            <person name="Berlin A.M."/>
            <person name="Chapman S.B."/>
            <person name="Gainer-Dewar J."/>
            <person name="Goldberg J."/>
            <person name="Gnerre S."/>
            <person name="Griggs A."/>
            <person name="Gujja S."/>
            <person name="Hansen M."/>
            <person name="Howarth C."/>
            <person name="Imamovic A."/>
            <person name="Ireland A."/>
            <person name="Larimer J."/>
            <person name="McCowan C."/>
            <person name="Murphy C."/>
            <person name="Pearson M."/>
            <person name="Poon T.W."/>
            <person name="Priest M."/>
            <person name="Roberts A."/>
            <person name="Saif S."/>
            <person name="Shea T."/>
            <person name="Sykes S."/>
            <person name="Wortman J."/>
            <person name="Nusbaum C."/>
            <person name="Birren B."/>
        </authorList>
    </citation>
    <scope>NUCLEOTIDE SEQUENCE [LARGE SCALE GENOMIC DNA]</scope>
    <source>
        <strain evidence="1 2">MGH 27</strain>
    </source>
</reference>
<organism evidence="1 2">
    <name type="scientific">Klebsiella michiganensis</name>
    <dbReference type="NCBI Taxonomy" id="1134687"/>
    <lineage>
        <taxon>Bacteria</taxon>
        <taxon>Pseudomonadati</taxon>
        <taxon>Pseudomonadota</taxon>
        <taxon>Gammaproteobacteria</taxon>
        <taxon>Enterobacterales</taxon>
        <taxon>Enterobacteriaceae</taxon>
        <taxon>Klebsiella/Raoultella group</taxon>
        <taxon>Klebsiella</taxon>
    </lineage>
</organism>
<dbReference type="EMBL" id="JCNZ01000015">
    <property type="protein sequence ID" value="EWF84115.1"/>
    <property type="molecule type" value="Genomic_DNA"/>
</dbReference>
<gene>
    <name evidence="1" type="ORF">L373_04146</name>
</gene>
<dbReference type="Proteomes" id="UP000020202">
    <property type="component" value="Unassembled WGS sequence"/>
</dbReference>
<protein>
    <submittedName>
        <fullName evidence="1">Uncharacterized protein</fullName>
    </submittedName>
</protein>
<proteinExistence type="predicted"/>
<comment type="caution">
    <text evidence="1">The sequence shown here is derived from an EMBL/GenBank/DDBJ whole genome shotgun (WGS) entry which is preliminary data.</text>
</comment>
<evidence type="ECO:0000313" key="2">
    <source>
        <dbReference type="Proteomes" id="UP000020202"/>
    </source>
</evidence>